<organism evidence="1 2">
    <name type="scientific">Canna indica</name>
    <name type="common">Indian-shot</name>
    <dbReference type="NCBI Taxonomy" id="4628"/>
    <lineage>
        <taxon>Eukaryota</taxon>
        <taxon>Viridiplantae</taxon>
        <taxon>Streptophyta</taxon>
        <taxon>Embryophyta</taxon>
        <taxon>Tracheophyta</taxon>
        <taxon>Spermatophyta</taxon>
        <taxon>Magnoliopsida</taxon>
        <taxon>Liliopsida</taxon>
        <taxon>Zingiberales</taxon>
        <taxon>Cannaceae</taxon>
        <taxon>Canna</taxon>
    </lineage>
</organism>
<dbReference type="NCBIfam" id="TIGR01589">
    <property type="entry name" value="A_thal_3526"/>
    <property type="match status" value="1"/>
</dbReference>
<reference evidence="1 2" key="1">
    <citation type="submission" date="2023-10" db="EMBL/GenBank/DDBJ databases">
        <title>Chromosome-scale genome assembly provides insights into flower coloration mechanisms of Canna indica.</title>
        <authorList>
            <person name="Li C."/>
        </authorList>
    </citation>
    <scope>NUCLEOTIDE SEQUENCE [LARGE SCALE GENOMIC DNA]</scope>
    <source>
        <tissue evidence="1">Flower</tissue>
    </source>
</reference>
<proteinExistence type="predicted"/>
<dbReference type="InterPro" id="IPR006476">
    <property type="entry name" value="CHP01589_pln"/>
</dbReference>
<name>A0AAQ3QDT8_9LILI</name>
<dbReference type="PANTHER" id="PTHR31871">
    <property type="entry name" value="OS02G0137100 PROTEIN"/>
    <property type="match status" value="1"/>
</dbReference>
<sequence length="138" mass="16138">MLEPTSIWDDVEYKTKYGGAYCFSELFHDVGIRTRTRHESADYAYRHDSRMAADGSTPDREVSSILLHMNKEECVDTLFKHAYIKPVITSTVWTELEKENKEFFDAYAKNREKSVTEMKVIMQRAREINTPAEEEDDT</sequence>
<protein>
    <submittedName>
        <fullName evidence="1">Uncharacterized protein</fullName>
    </submittedName>
</protein>
<gene>
    <name evidence="1" type="ORF">Cni_G13522</name>
</gene>
<evidence type="ECO:0000313" key="1">
    <source>
        <dbReference type="EMBL" id="WOL04800.1"/>
    </source>
</evidence>
<dbReference type="AlphaFoldDB" id="A0AAQ3QDT8"/>
<dbReference type="EMBL" id="CP136893">
    <property type="protein sequence ID" value="WOL04800.1"/>
    <property type="molecule type" value="Genomic_DNA"/>
</dbReference>
<dbReference type="Pfam" id="PF09713">
    <property type="entry name" value="A_thal_3526"/>
    <property type="match status" value="1"/>
</dbReference>
<evidence type="ECO:0000313" key="2">
    <source>
        <dbReference type="Proteomes" id="UP001327560"/>
    </source>
</evidence>
<dbReference type="PANTHER" id="PTHR31871:SF48">
    <property type="entry name" value="OS05G0462000 PROTEIN"/>
    <property type="match status" value="1"/>
</dbReference>
<accession>A0AAQ3QDT8</accession>
<dbReference type="Proteomes" id="UP001327560">
    <property type="component" value="Chromosome 4"/>
</dbReference>
<keyword evidence="2" id="KW-1185">Reference proteome</keyword>